<dbReference type="SUPFAM" id="SSF53448">
    <property type="entry name" value="Nucleotide-diphospho-sugar transferases"/>
    <property type="match status" value="1"/>
</dbReference>
<dbReference type="EMBL" id="BLMI01000046">
    <property type="protein sequence ID" value="GFI40415.1"/>
    <property type="molecule type" value="Genomic_DNA"/>
</dbReference>
<accession>A0A829Z8W0</accession>
<name>A0A829Z8W0_9FIRM</name>
<reference evidence="2 3" key="1">
    <citation type="journal article" date="2020" name="Microbiome">
        <title>Single-cell genomics of uncultured bacteria reveals dietary fiber responders in the mouse gut microbiota.</title>
        <authorList>
            <person name="Chijiiwa R."/>
            <person name="Hosokawa M."/>
            <person name="Kogawa M."/>
            <person name="Nishikawa Y."/>
            <person name="Ide K."/>
            <person name="Sakanashi C."/>
            <person name="Takahashi K."/>
            <person name="Takeyama H."/>
        </authorList>
    </citation>
    <scope>NUCLEOTIDE SEQUENCE [LARGE SCALE GENOMIC DNA]</scope>
    <source>
        <strain evidence="2">IMSAGC_017</strain>
    </source>
</reference>
<evidence type="ECO:0000313" key="3">
    <source>
        <dbReference type="Proteomes" id="UP000490821"/>
    </source>
</evidence>
<dbReference type="InterPro" id="IPR029044">
    <property type="entry name" value="Nucleotide-diphossugar_trans"/>
</dbReference>
<evidence type="ECO:0000259" key="1">
    <source>
        <dbReference type="Pfam" id="PF00535"/>
    </source>
</evidence>
<protein>
    <recommendedName>
        <fullName evidence="1">Glycosyltransferase 2-like domain-containing protein</fullName>
    </recommendedName>
</protein>
<comment type="caution">
    <text evidence="2">The sequence shown here is derived from an EMBL/GenBank/DDBJ whole genome shotgun (WGS) entry which is preliminary data.</text>
</comment>
<feature type="domain" description="Glycosyltransferase 2-like" evidence="1">
    <location>
        <begin position="8"/>
        <end position="181"/>
    </location>
</feature>
<dbReference type="Pfam" id="PF00535">
    <property type="entry name" value="Glycos_transf_2"/>
    <property type="match status" value="1"/>
</dbReference>
<organism evidence="2 3">
    <name type="scientific">Thomasclavelia cocleata</name>
    <dbReference type="NCBI Taxonomy" id="69824"/>
    <lineage>
        <taxon>Bacteria</taxon>
        <taxon>Bacillati</taxon>
        <taxon>Bacillota</taxon>
        <taxon>Erysipelotrichia</taxon>
        <taxon>Erysipelotrichales</taxon>
        <taxon>Coprobacillaceae</taxon>
        <taxon>Thomasclavelia</taxon>
    </lineage>
</organism>
<dbReference type="Gene3D" id="3.90.550.10">
    <property type="entry name" value="Spore Coat Polysaccharide Biosynthesis Protein SpsA, Chain A"/>
    <property type="match status" value="1"/>
</dbReference>
<sequence length="313" mass="36611">MNNILPISVLIPTMNRPDSLERTLKKYMNSKFIPSQIVVIDQSVEKVVADRNKKVLESIANEIDFIYIYQKEPSLTKARNNAIKEAVNDIVICSDDDIDVYEDTLINAYSVMSDSNVVMISGLDDNMPLSETKMGYLLGFKSFKNRHIGHVTNSLLGRFPDRIDNETDTMWAMGFFFVIRKSLVNKWNLQWDEKLTGYAYAEDLDFSYSYYKKAKIENLKCIMTNRVRVKHLASQEFRTPSRKYMFMYVLNRYYLSNKHQMGLKSLISMKISNYIMIIFQKLKSGNPKDLKDAINYLKHHKEEIKKGKFIYDE</sequence>
<gene>
    <name evidence="2" type="ORF">IMSAGC017_00447</name>
</gene>
<dbReference type="AlphaFoldDB" id="A0A829Z8W0"/>
<dbReference type="CDD" id="cd00761">
    <property type="entry name" value="Glyco_tranf_GTA_type"/>
    <property type="match status" value="1"/>
</dbReference>
<proteinExistence type="predicted"/>
<evidence type="ECO:0000313" key="2">
    <source>
        <dbReference type="EMBL" id="GFI40415.1"/>
    </source>
</evidence>
<dbReference type="Proteomes" id="UP000490821">
    <property type="component" value="Unassembled WGS sequence"/>
</dbReference>
<dbReference type="RefSeq" id="WP_172471940.1">
    <property type="nucleotide sequence ID" value="NZ_BLMI01000046.1"/>
</dbReference>
<dbReference type="InterPro" id="IPR001173">
    <property type="entry name" value="Glyco_trans_2-like"/>
</dbReference>